<protein>
    <submittedName>
        <fullName evidence="2">Uncharacterized protein</fullName>
    </submittedName>
</protein>
<reference evidence="2 3" key="1">
    <citation type="submission" date="2007-01" db="EMBL/GenBank/DDBJ databases">
        <authorList>
            <person name="Haygood M."/>
            <person name="Podell S."/>
            <person name="Anderson C."/>
            <person name="Hopkinson B."/>
            <person name="Roe K."/>
            <person name="Barbeau K."/>
            <person name="Gaasterland T."/>
            <person name="Ferriera S."/>
            <person name="Johnson J."/>
            <person name="Kravitz S."/>
            <person name="Beeson K."/>
            <person name="Sutton G."/>
            <person name="Rogers Y.-H."/>
            <person name="Friedman R."/>
            <person name="Frazier M."/>
            <person name="Venter J.C."/>
        </authorList>
    </citation>
    <scope>NUCLEOTIDE SEQUENCE [LARGE SCALE GENOMIC DNA]</scope>
    <source>
        <strain evidence="2 3">ATCC 23134</strain>
    </source>
</reference>
<name>A1ZN35_MICM2</name>
<evidence type="ECO:0000313" key="3">
    <source>
        <dbReference type="Proteomes" id="UP000004095"/>
    </source>
</evidence>
<accession>A1ZN35</accession>
<evidence type="ECO:0000313" key="2">
    <source>
        <dbReference type="EMBL" id="EAY28216.1"/>
    </source>
</evidence>
<dbReference type="EMBL" id="AAWS01000017">
    <property type="protein sequence ID" value="EAY28216.1"/>
    <property type="molecule type" value="Genomic_DNA"/>
</dbReference>
<proteinExistence type="predicted"/>
<dbReference type="Proteomes" id="UP000004095">
    <property type="component" value="Unassembled WGS sequence"/>
</dbReference>
<comment type="caution">
    <text evidence="2">The sequence shown here is derived from an EMBL/GenBank/DDBJ whole genome shotgun (WGS) entry which is preliminary data.</text>
</comment>
<dbReference type="AlphaFoldDB" id="A1ZN35"/>
<dbReference type="RefSeq" id="WP_002698400.1">
    <property type="nucleotide sequence ID" value="NZ_AAWS01000017.1"/>
</dbReference>
<feature type="transmembrane region" description="Helical" evidence="1">
    <location>
        <begin position="129"/>
        <end position="149"/>
    </location>
</feature>
<keyword evidence="3" id="KW-1185">Reference proteome</keyword>
<feature type="transmembrane region" description="Helical" evidence="1">
    <location>
        <begin position="105"/>
        <end position="123"/>
    </location>
</feature>
<sequence>MKLFPRQSSVFVSGYTIDEIAHKLEAAIKPAKVKEDAFSEHWLLPARSLEQDYPFRGAIQEAGFRISRKVTYPESFMPVIDGKIESTSKGCILFIDYTLLKGTRFFMSVALVFSLILGLLLLFAEHNLWYFLASLGFVGLGYAVAWLNFQQKVKICKDLLEEVLEKEA</sequence>
<organism evidence="2 3">
    <name type="scientific">Microscilla marina ATCC 23134</name>
    <dbReference type="NCBI Taxonomy" id="313606"/>
    <lineage>
        <taxon>Bacteria</taxon>
        <taxon>Pseudomonadati</taxon>
        <taxon>Bacteroidota</taxon>
        <taxon>Cytophagia</taxon>
        <taxon>Cytophagales</taxon>
        <taxon>Microscillaceae</taxon>
        <taxon>Microscilla</taxon>
    </lineage>
</organism>
<dbReference type="eggNOG" id="ENOG50338BQ">
    <property type="taxonomic scope" value="Bacteria"/>
</dbReference>
<keyword evidence="1" id="KW-0812">Transmembrane</keyword>
<gene>
    <name evidence="2" type="ORF">M23134_03477</name>
</gene>
<dbReference type="OrthoDB" id="980906at2"/>
<keyword evidence="1" id="KW-0472">Membrane</keyword>
<evidence type="ECO:0000256" key="1">
    <source>
        <dbReference type="SAM" id="Phobius"/>
    </source>
</evidence>
<keyword evidence="1" id="KW-1133">Transmembrane helix</keyword>